<dbReference type="Proteomes" id="UP000249886">
    <property type="component" value="Unassembled WGS sequence"/>
</dbReference>
<dbReference type="PANTHER" id="PTHR42791">
    <property type="entry name" value="GNAT FAMILY ACETYLTRANSFERASE"/>
    <property type="match status" value="1"/>
</dbReference>
<dbReference type="GO" id="GO:0016747">
    <property type="term" value="F:acyltransferase activity, transferring groups other than amino-acyl groups"/>
    <property type="evidence" value="ECO:0007669"/>
    <property type="project" value="InterPro"/>
</dbReference>
<evidence type="ECO:0000313" key="2">
    <source>
        <dbReference type="EMBL" id="SPW33643.1"/>
    </source>
</evidence>
<dbReference type="EMBL" id="UARK01000034">
    <property type="protein sequence ID" value="SPW33643.1"/>
    <property type="molecule type" value="Genomic_DNA"/>
</dbReference>
<evidence type="ECO:0000313" key="3">
    <source>
        <dbReference type="Proteomes" id="UP000249886"/>
    </source>
</evidence>
<dbReference type="InterPro" id="IPR000182">
    <property type="entry name" value="GNAT_dom"/>
</dbReference>
<dbReference type="SUPFAM" id="SSF55729">
    <property type="entry name" value="Acyl-CoA N-acyltransferases (Nat)"/>
    <property type="match status" value="1"/>
</dbReference>
<accession>A0A6H9XH34</accession>
<organism evidence="2 3">
    <name type="scientific">Corynebacterium matruchotii</name>
    <dbReference type="NCBI Taxonomy" id="43768"/>
    <lineage>
        <taxon>Bacteria</taxon>
        <taxon>Bacillati</taxon>
        <taxon>Actinomycetota</taxon>
        <taxon>Actinomycetes</taxon>
        <taxon>Mycobacteriales</taxon>
        <taxon>Corynebacteriaceae</taxon>
        <taxon>Corynebacterium</taxon>
    </lineage>
</organism>
<gene>
    <name evidence="2" type="ORF">NCTC10254_02425</name>
</gene>
<comment type="caution">
    <text evidence="2">The sequence shown here is derived from an EMBL/GenBank/DDBJ whole genome shotgun (WGS) entry which is preliminary data.</text>
</comment>
<dbReference type="AlphaFoldDB" id="A0A6H9XH34"/>
<dbReference type="RefSeq" id="WP_005526010.1">
    <property type="nucleotide sequence ID" value="NZ_CAUQUT010000002.1"/>
</dbReference>
<feature type="domain" description="N-acetyltransferase" evidence="1">
    <location>
        <begin position="2"/>
        <end position="195"/>
    </location>
</feature>
<dbReference type="InterPro" id="IPR016181">
    <property type="entry name" value="Acyl_CoA_acyltransferase"/>
</dbReference>
<dbReference type="Gene3D" id="3.40.630.30">
    <property type="match status" value="1"/>
</dbReference>
<proteinExistence type="predicted"/>
<dbReference type="CDD" id="cd04301">
    <property type="entry name" value="NAT_SF"/>
    <property type="match status" value="1"/>
</dbReference>
<keyword evidence="2" id="KW-0808">Transferase</keyword>
<dbReference type="PROSITE" id="PS51186">
    <property type="entry name" value="GNAT"/>
    <property type="match status" value="1"/>
</dbReference>
<reference evidence="2 3" key="1">
    <citation type="submission" date="2018-06" db="EMBL/GenBank/DDBJ databases">
        <authorList>
            <consortium name="Pathogen Informatics"/>
            <person name="Doyle S."/>
        </authorList>
    </citation>
    <scope>NUCLEOTIDE SEQUENCE [LARGE SCALE GENOMIC DNA]</scope>
    <source>
        <strain evidence="2 3">NCTC10254</strain>
    </source>
</reference>
<dbReference type="InterPro" id="IPR052523">
    <property type="entry name" value="Trichothecene_AcTrans"/>
</dbReference>
<dbReference type="GeneID" id="84574585"/>
<name>A0A6H9XH34_9CORY</name>
<protein>
    <submittedName>
        <fullName evidence="2">Histone acetyltransferase HPA2 and related acetyltransferase</fullName>
    </submittedName>
</protein>
<dbReference type="Pfam" id="PF00583">
    <property type="entry name" value="Acetyltransf_1"/>
    <property type="match status" value="1"/>
</dbReference>
<sequence length="195" mass="21628">MITIHTNPTINRPQLARLFADGFIDDPVWTAIMPTRRLRRHLIQAEINAGLRHVGTGRALDVAYLDDRVAGALLLTPPEDGAEPPPGIIERAMASVEQFVPALRRGIKHQEAIDQYQPEEPHWYLTDIVVSPDMQGHGVGSALLEHRLELSGDDPIFLEATTAGSARLYQRHGFHPLATVSVLPRTESVVMLRKS</sequence>
<dbReference type="PANTHER" id="PTHR42791:SF1">
    <property type="entry name" value="N-ACETYLTRANSFERASE DOMAIN-CONTAINING PROTEIN"/>
    <property type="match status" value="1"/>
</dbReference>
<evidence type="ECO:0000259" key="1">
    <source>
        <dbReference type="PROSITE" id="PS51186"/>
    </source>
</evidence>